<dbReference type="GO" id="GO:0016410">
    <property type="term" value="F:N-acyltransferase activity"/>
    <property type="evidence" value="ECO:0007669"/>
    <property type="project" value="InterPro"/>
</dbReference>
<comment type="pathway">
    <text evidence="7">Bacterial outer membrane biogenesis; LPS lipid A biosynthesis.</text>
</comment>
<keyword evidence="10" id="KW-1185">Reference proteome</keyword>
<dbReference type="Proteomes" id="UP000307999">
    <property type="component" value="Unassembled WGS sequence"/>
</dbReference>
<dbReference type="NCBIfam" id="TIGR01853">
    <property type="entry name" value="lipid_A_lpxD"/>
    <property type="match status" value="1"/>
</dbReference>
<dbReference type="EC" id="2.3.1.191" evidence="7"/>
<dbReference type="PANTHER" id="PTHR43378:SF2">
    <property type="entry name" value="UDP-3-O-ACYLGLUCOSAMINE N-ACYLTRANSFERASE 1, MITOCHONDRIAL-RELATED"/>
    <property type="match status" value="1"/>
</dbReference>
<keyword evidence="4 7" id="KW-0677">Repeat</keyword>
<dbReference type="Pfam" id="PF14602">
    <property type="entry name" value="Hexapep_2"/>
    <property type="match status" value="1"/>
</dbReference>
<comment type="function">
    <text evidence="7">Catalyzes the N-acylation of UDP-3-O-acylglucosamine using 3-hydroxyacyl-ACP as the acyl donor. Is involved in the biosynthesis of lipid A, a phosphorylated glycolipid that anchors the lipopolysaccharide to the outer membrane of the cell.</text>
</comment>
<dbReference type="UniPathway" id="UPA00973"/>
<evidence type="ECO:0000256" key="6">
    <source>
        <dbReference type="ARBA" id="ARBA00023315"/>
    </source>
</evidence>
<dbReference type="RefSeq" id="WP_136736676.1">
    <property type="nucleotide sequence ID" value="NZ_SWDB01000031.1"/>
</dbReference>
<feature type="active site" description="Proton acceptor" evidence="7">
    <location>
        <position position="237"/>
    </location>
</feature>
<keyword evidence="3 7" id="KW-0808">Transferase</keyword>
<proteinExistence type="inferred from homology"/>
<keyword evidence="6 7" id="KW-0012">Acyltransferase</keyword>
<gene>
    <name evidence="7 9" type="primary">lpxD</name>
    <name evidence="9" type="ORF">E8M12_13085</name>
</gene>
<dbReference type="Gene3D" id="3.40.1390.10">
    <property type="entry name" value="MurE/MurF, N-terminal domain"/>
    <property type="match status" value="1"/>
</dbReference>
<evidence type="ECO:0000259" key="8">
    <source>
        <dbReference type="Pfam" id="PF04613"/>
    </source>
</evidence>
<evidence type="ECO:0000256" key="7">
    <source>
        <dbReference type="HAMAP-Rule" id="MF_00523"/>
    </source>
</evidence>
<keyword evidence="5 7" id="KW-0443">Lipid metabolism</keyword>
<evidence type="ECO:0000256" key="5">
    <source>
        <dbReference type="ARBA" id="ARBA00023098"/>
    </source>
</evidence>
<evidence type="ECO:0000256" key="4">
    <source>
        <dbReference type="ARBA" id="ARBA00022737"/>
    </source>
</evidence>
<dbReference type="GO" id="GO:0009245">
    <property type="term" value="P:lipid A biosynthetic process"/>
    <property type="evidence" value="ECO:0007669"/>
    <property type="project" value="UniProtKB-UniRule"/>
</dbReference>
<dbReference type="GO" id="GO:0016020">
    <property type="term" value="C:membrane"/>
    <property type="evidence" value="ECO:0007669"/>
    <property type="project" value="GOC"/>
</dbReference>
<dbReference type="HAMAP" id="MF_00523">
    <property type="entry name" value="LpxD"/>
    <property type="match status" value="1"/>
</dbReference>
<evidence type="ECO:0000256" key="2">
    <source>
        <dbReference type="ARBA" id="ARBA00022556"/>
    </source>
</evidence>
<dbReference type="PANTHER" id="PTHR43378">
    <property type="entry name" value="UDP-3-O-ACYLGLUCOSAMINE N-ACYLTRANSFERASE"/>
    <property type="match status" value="1"/>
</dbReference>
<sequence length="346" mass="36421">MITLAELATKLGGTVMGDGNCVIQKLAALEEAGTGDIAFLANSKYRQHLQHTQASAVILSEDDAQYCPTNALILANPYLGFARVAQLLDTTPAPSEGIAESAVIAADVSFGQNVSIGANTVIESGVQLGDDVRIGANCFIGKCAKIAARSRLWSNISVYHNVIIGEDCLVQANTTIGSDGFGYANDKGRWEKIPQLGAVVIGNRVEIGANTTIDRGALKDTTIADNCIIDNQVQIAHNVEVGEGTAIAGCAVIAGSAKIGKYCVIAGQTGINGHIHIADGTVFTGQAMVVKGTDKAGTYSSGMPAMDNRDWRKTTARLRQLDDMYKRLSKLEKQMRASSSDSGESK</sequence>
<evidence type="ECO:0000313" key="9">
    <source>
        <dbReference type="EMBL" id="TKB44137.1"/>
    </source>
</evidence>
<comment type="subunit">
    <text evidence="7">Homotrimer.</text>
</comment>
<keyword evidence="2 7" id="KW-0441">Lipid A biosynthesis</keyword>
<dbReference type="SUPFAM" id="SSF51161">
    <property type="entry name" value="Trimeric LpxA-like enzymes"/>
    <property type="match status" value="1"/>
</dbReference>
<dbReference type="InterPro" id="IPR007691">
    <property type="entry name" value="LpxD"/>
</dbReference>
<dbReference type="InterPro" id="IPR011004">
    <property type="entry name" value="Trimer_LpxA-like_sf"/>
</dbReference>
<comment type="caution">
    <text evidence="9">The sequence shown here is derived from an EMBL/GenBank/DDBJ whole genome shotgun (WGS) entry which is preliminary data.</text>
</comment>
<dbReference type="EMBL" id="SWDB01000031">
    <property type="protein sequence ID" value="TKB44137.1"/>
    <property type="molecule type" value="Genomic_DNA"/>
</dbReference>
<dbReference type="Pfam" id="PF00132">
    <property type="entry name" value="Hexapep"/>
    <property type="match status" value="2"/>
</dbReference>
<evidence type="ECO:0000256" key="3">
    <source>
        <dbReference type="ARBA" id="ARBA00022679"/>
    </source>
</evidence>
<dbReference type="AlphaFoldDB" id="A0A4U1B343"/>
<keyword evidence="1 7" id="KW-0444">Lipid biosynthesis</keyword>
<dbReference type="Pfam" id="PF04613">
    <property type="entry name" value="LpxD"/>
    <property type="match status" value="1"/>
</dbReference>
<dbReference type="InterPro" id="IPR001451">
    <property type="entry name" value="Hexapep"/>
</dbReference>
<comment type="catalytic activity">
    <reaction evidence="7">
        <text>a UDP-3-O-[(3R)-3-hydroxyacyl]-alpha-D-glucosamine + a (3R)-hydroxyacyl-[ACP] = a UDP-2-N,3-O-bis[(3R)-3-hydroxyacyl]-alpha-D-glucosamine + holo-[ACP] + H(+)</text>
        <dbReference type="Rhea" id="RHEA:53836"/>
        <dbReference type="Rhea" id="RHEA-COMP:9685"/>
        <dbReference type="Rhea" id="RHEA-COMP:9945"/>
        <dbReference type="ChEBI" id="CHEBI:15378"/>
        <dbReference type="ChEBI" id="CHEBI:64479"/>
        <dbReference type="ChEBI" id="CHEBI:78827"/>
        <dbReference type="ChEBI" id="CHEBI:137740"/>
        <dbReference type="ChEBI" id="CHEBI:137748"/>
        <dbReference type="EC" id="2.3.1.191"/>
    </reaction>
</comment>
<dbReference type="NCBIfam" id="NF002060">
    <property type="entry name" value="PRK00892.1"/>
    <property type="match status" value="1"/>
</dbReference>
<protein>
    <recommendedName>
        <fullName evidence="7">UDP-3-O-acylglucosamine N-acyltransferase</fullName>
        <ecNumber evidence="7">2.3.1.191</ecNumber>
    </recommendedName>
</protein>
<dbReference type="OrthoDB" id="9784739at2"/>
<evidence type="ECO:0000256" key="1">
    <source>
        <dbReference type="ARBA" id="ARBA00022516"/>
    </source>
</evidence>
<dbReference type="InterPro" id="IPR020573">
    <property type="entry name" value="UDP_GlcNAc_AcTrfase_non-rep"/>
</dbReference>
<comment type="similarity">
    <text evidence="7">Belongs to the transferase hexapeptide repeat family. LpxD subfamily.</text>
</comment>
<dbReference type="Gene3D" id="1.20.5.170">
    <property type="match status" value="1"/>
</dbReference>
<reference evidence="9 10" key="1">
    <citation type="submission" date="2019-04" db="EMBL/GenBank/DDBJ databases">
        <title>Thalassotalea guangxiensis sp. nov., isolated from sediment of the coastal wetland.</title>
        <authorList>
            <person name="Zheng S."/>
            <person name="Zhang D."/>
        </authorList>
    </citation>
    <scope>NUCLEOTIDE SEQUENCE [LARGE SCALE GENOMIC DNA]</scope>
    <source>
        <strain evidence="9 10">ZS-4</strain>
    </source>
</reference>
<dbReference type="Gene3D" id="2.160.10.10">
    <property type="entry name" value="Hexapeptide repeat proteins"/>
    <property type="match status" value="1"/>
</dbReference>
<accession>A0A4U1B343</accession>
<name>A0A4U1B343_9GAMM</name>
<feature type="domain" description="UDP-3-O-[3-hydroxymyristoyl] glucosamine N-acyltransferase non-repeat region" evidence="8">
    <location>
        <begin position="21"/>
        <end position="87"/>
    </location>
</feature>
<dbReference type="CDD" id="cd03352">
    <property type="entry name" value="LbH_LpxD"/>
    <property type="match status" value="1"/>
</dbReference>
<evidence type="ECO:0000313" key="10">
    <source>
        <dbReference type="Proteomes" id="UP000307999"/>
    </source>
</evidence>
<dbReference type="GO" id="GO:0103118">
    <property type="term" value="F:UDP-3-O-[(3R)-3-hydroxyacyl]-glucosamine N-acyltransferase activity"/>
    <property type="evidence" value="ECO:0007669"/>
    <property type="project" value="UniProtKB-EC"/>
</dbReference>
<organism evidence="9 10">
    <name type="scientific">Thalassotalea mangrovi</name>
    <dbReference type="NCBI Taxonomy" id="2572245"/>
    <lineage>
        <taxon>Bacteria</taxon>
        <taxon>Pseudomonadati</taxon>
        <taxon>Pseudomonadota</taxon>
        <taxon>Gammaproteobacteria</taxon>
        <taxon>Alteromonadales</taxon>
        <taxon>Colwelliaceae</taxon>
        <taxon>Thalassotalea</taxon>
    </lineage>
</organism>